<gene>
    <name evidence="1" type="ORF">DENOEST_1939</name>
</gene>
<reference evidence="1 2" key="1">
    <citation type="submission" date="2020-03" db="EMBL/GenBank/DDBJ databases">
        <authorList>
            <consortium name="Genoscope - CEA"/>
            <person name="William W."/>
        </authorList>
    </citation>
    <scope>NUCLEOTIDE SEQUENCE [LARGE SCALE GENOMIC DNA]</scope>
    <source>
        <strain evidence="2">DSM 16959</strain>
    </source>
</reference>
<dbReference type="EMBL" id="LR778301">
    <property type="protein sequence ID" value="CAB1369104.1"/>
    <property type="molecule type" value="Genomic_DNA"/>
</dbReference>
<dbReference type="Proteomes" id="UP000515733">
    <property type="component" value="Chromosome"/>
</dbReference>
<accession>A0A6S6Y1M7</accession>
<evidence type="ECO:0000313" key="2">
    <source>
        <dbReference type="Proteomes" id="UP000515733"/>
    </source>
</evidence>
<dbReference type="AlphaFoldDB" id="A0A6S6Y1M7"/>
<dbReference type="RefSeq" id="WP_145769106.1">
    <property type="nucleotide sequence ID" value="NZ_LR778301.1"/>
</dbReference>
<name>A0A6S6Y1M7_9PROT</name>
<organism evidence="1 2">
    <name type="scientific">Denitratisoma oestradiolicum</name>
    <dbReference type="NCBI Taxonomy" id="311182"/>
    <lineage>
        <taxon>Bacteria</taxon>
        <taxon>Pseudomonadati</taxon>
        <taxon>Pseudomonadota</taxon>
        <taxon>Betaproteobacteria</taxon>
        <taxon>Nitrosomonadales</taxon>
        <taxon>Sterolibacteriaceae</taxon>
        <taxon>Denitratisoma</taxon>
    </lineage>
</organism>
<proteinExistence type="predicted"/>
<dbReference type="KEGG" id="doe:DENOEST_1939"/>
<evidence type="ECO:0000313" key="1">
    <source>
        <dbReference type="EMBL" id="CAB1369104.1"/>
    </source>
</evidence>
<keyword evidence="2" id="KW-1185">Reference proteome</keyword>
<sequence>MATQAAMSPLIVSSRLSLPLKVQYTENGKDLAVVLSTVVSIQDLVSGLAFSLQLFVEFSINFNMEVFMETNLFTVFNAVKSECASLWGIKRRAERARDT</sequence>
<protein>
    <submittedName>
        <fullName evidence="1">Uncharacterized protein</fullName>
    </submittedName>
</protein>